<dbReference type="PATRIC" id="fig|1202724.3.peg.2317"/>
<keyword evidence="3" id="KW-1185">Reference proteome</keyword>
<dbReference type="AlphaFoldDB" id="A0A0N0RQR7"/>
<evidence type="ECO:0000313" key="2">
    <source>
        <dbReference type="EMBL" id="KOS06530.1"/>
    </source>
</evidence>
<dbReference type="Proteomes" id="UP000037755">
    <property type="component" value="Unassembled WGS sequence"/>
</dbReference>
<dbReference type="InterPro" id="IPR052564">
    <property type="entry name" value="N-acetyltrans/Recomb-assoc"/>
</dbReference>
<dbReference type="Pfam" id="PF13673">
    <property type="entry name" value="Acetyltransf_10"/>
    <property type="match status" value="1"/>
</dbReference>
<dbReference type="SUPFAM" id="SSF55729">
    <property type="entry name" value="Acyl-CoA N-acyltransferases (Nat)"/>
    <property type="match status" value="1"/>
</dbReference>
<dbReference type="Gene3D" id="3.40.630.30">
    <property type="match status" value="1"/>
</dbReference>
<accession>A0A0N0RQR7</accession>
<dbReference type="PANTHER" id="PTHR43451">
    <property type="entry name" value="ACETYLTRANSFERASE (GNAT) FAMILY PROTEIN"/>
    <property type="match status" value="1"/>
</dbReference>
<dbReference type="OrthoDB" id="424368at2"/>
<dbReference type="RefSeq" id="WP_054408127.1">
    <property type="nucleotide sequence ID" value="NZ_FOYA01000001.1"/>
</dbReference>
<dbReference type="PANTHER" id="PTHR43451:SF1">
    <property type="entry name" value="ACETYLTRANSFERASE"/>
    <property type="match status" value="1"/>
</dbReference>
<dbReference type="InterPro" id="IPR000182">
    <property type="entry name" value="GNAT_dom"/>
</dbReference>
<organism evidence="2 3">
    <name type="scientific">Flavobacterium akiainvivens</name>
    <dbReference type="NCBI Taxonomy" id="1202724"/>
    <lineage>
        <taxon>Bacteria</taxon>
        <taxon>Pseudomonadati</taxon>
        <taxon>Bacteroidota</taxon>
        <taxon>Flavobacteriia</taxon>
        <taxon>Flavobacteriales</taxon>
        <taxon>Flavobacteriaceae</taxon>
        <taxon>Flavobacterium</taxon>
    </lineage>
</organism>
<protein>
    <recommendedName>
        <fullName evidence="1">N-acetyltransferase domain-containing protein</fullName>
    </recommendedName>
</protein>
<proteinExistence type="predicted"/>
<dbReference type="STRING" id="1202724.AM493_11160"/>
<feature type="domain" description="N-acetyltransferase" evidence="1">
    <location>
        <begin position="3"/>
        <end position="156"/>
    </location>
</feature>
<dbReference type="GO" id="GO:0016747">
    <property type="term" value="F:acyltransferase activity, transferring groups other than amino-acyl groups"/>
    <property type="evidence" value="ECO:0007669"/>
    <property type="project" value="InterPro"/>
</dbReference>
<reference evidence="2 3" key="1">
    <citation type="submission" date="2015-08" db="EMBL/GenBank/DDBJ databases">
        <title>Whole genome sequence of Flavobacterium akiainvivens IK-1T, from decaying Wikstroemia oahuensis, an endemic Hawaiian shrub.</title>
        <authorList>
            <person name="Wan X."/>
            <person name="Hou S."/>
            <person name="Saito J."/>
            <person name="Donachie S."/>
        </authorList>
    </citation>
    <scope>NUCLEOTIDE SEQUENCE [LARGE SCALE GENOMIC DNA]</scope>
    <source>
        <strain evidence="2 3">IK-1</strain>
    </source>
</reference>
<sequence>MEITLRRYRADDINAVVSLFRDTIHTINSKHYSKAQVNAWAPDIINAEKWGAKLLEHYTIIAECNNTICGFGDIDATGYFDHLFVHKDFQGVGVATKIVGVIEAYALSCGFKAITVAVSITAKTYFLKQGYEIVTPQQVTYNGEVFTNFAMIKKLSS</sequence>
<gene>
    <name evidence="2" type="ORF">AM493_11160</name>
</gene>
<dbReference type="PROSITE" id="PS51186">
    <property type="entry name" value="GNAT"/>
    <property type="match status" value="1"/>
</dbReference>
<dbReference type="EMBL" id="LIYD01000005">
    <property type="protein sequence ID" value="KOS06530.1"/>
    <property type="molecule type" value="Genomic_DNA"/>
</dbReference>
<dbReference type="CDD" id="cd04301">
    <property type="entry name" value="NAT_SF"/>
    <property type="match status" value="1"/>
</dbReference>
<evidence type="ECO:0000313" key="3">
    <source>
        <dbReference type="Proteomes" id="UP000037755"/>
    </source>
</evidence>
<evidence type="ECO:0000259" key="1">
    <source>
        <dbReference type="PROSITE" id="PS51186"/>
    </source>
</evidence>
<comment type="caution">
    <text evidence="2">The sequence shown here is derived from an EMBL/GenBank/DDBJ whole genome shotgun (WGS) entry which is preliminary data.</text>
</comment>
<dbReference type="InterPro" id="IPR016181">
    <property type="entry name" value="Acyl_CoA_acyltransferase"/>
</dbReference>
<name>A0A0N0RQR7_9FLAO</name>